<accession>A0A9Q9C3J2</accession>
<name>A0A9Q9C3J2_ENCHE</name>
<gene>
    <name evidence="2" type="ORF">GPU96_07g12440</name>
</gene>
<organism evidence="2 3">
    <name type="scientific">Encephalitozoon hellem</name>
    <name type="common">Microsporidian parasite</name>
    <dbReference type="NCBI Taxonomy" id="27973"/>
    <lineage>
        <taxon>Eukaryota</taxon>
        <taxon>Fungi</taxon>
        <taxon>Fungi incertae sedis</taxon>
        <taxon>Microsporidia</taxon>
        <taxon>Unikaryonidae</taxon>
        <taxon>Encephalitozoon</taxon>
    </lineage>
</organism>
<dbReference type="Pfam" id="PF17008">
    <property type="entry name" value="DUF5088"/>
    <property type="match status" value="1"/>
</dbReference>
<dbReference type="Proteomes" id="UP001059546">
    <property type="component" value="Chromosome VII"/>
</dbReference>
<evidence type="ECO:0000313" key="3">
    <source>
        <dbReference type="Proteomes" id="UP001059546"/>
    </source>
</evidence>
<feature type="region of interest" description="Disordered" evidence="1">
    <location>
        <begin position="158"/>
        <end position="180"/>
    </location>
</feature>
<dbReference type="AlphaFoldDB" id="A0A9Q9C3J2"/>
<evidence type="ECO:0000256" key="1">
    <source>
        <dbReference type="SAM" id="MobiDB-lite"/>
    </source>
</evidence>
<protein>
    <submittedName>
        <fullName evidence="2">DUF5088 domain-containing protein</fullName>
    </submittedName>
</protein>
<sequence>MEEYEILEIYREISLKGIYDFKMFLFDGKKISVKKVSGKMRARVRKGMCYKHDWIRVQEEEDGIVFEVTDPKTYSYLSIYGREFDSNVYLTVRGNADTTCLDAGEGTTPDPNSNPGECYPCEVPKEFSERILLPFLNDTLPYSPLEIPMAKDDDILSSKDKHGELSPADSPRATSKSGWYNRSTQKSPICGRVIYKTRMSSVTYARKHPYYFFILLTSALDSIKVFVWGEDLPYSSMKIGDYICLTKCRKKPIIEGPLVVEHNRFTEARYFCCKEVSAKEMFKIKLDRCQEMPASIFAEALGKIEYLSVLNRRNAGYLEEYYLVRMGKYKVLLFYNSSKEFYEMEVGKYVRITNLRVSRRGRSEFYVSTIYTQIELKDMAEDPSKRKLSDDEADAKRRSRMAINFEESEDEDDFLEKKEEEPPKCNLIFGAVGYIPDDFLSIEEMYLSRKEKISGEMCEIIPFMAPLEINLRDIYNEVEKLVLNESKKYMVDAILVDVDFSNFIFDESPTLMDGTSVTYFSNGVQAQQLPGYISICNEVTVVVYLFNNFWMDEFDLESLYKLGGCSSLEEFRSMRGKGMRFVIDAFRASEETVMFYLTKVFR</sequence>
<evidence type="ECO:0000313" key="2">
    <source>
        <dbReference type="EMBL" id="UTX43486.1"/>
    </source>
</evidence>
<reference evidence="2" key="1">
    <citation type="submission" date="2022-10" db="EMBL/GenBank/DDBJ databases">
        <title>Encephalitozoon hellem ATCC 50604 Complete Genome.</title>
        <authorList>
            <person name="Mascarenhas dos Santos A.C."/>
            <person name="Julian A.T."/>
            <person name="Pombert J.-F."/>
        </authorList>
    </citation>
    <scope>NUCLEOTIDE SEQUENCE</scope>
    <source>
        <strain evidence="2">ATCC 50604</strain>
    </source>
</reference>
<dbReference type="InterPro" id="IPR031540">
    <property type="entry name" value="DUF5088"/>
</dbReference>
<dbReference type="EMBL" id="CP075153">
    <property type="protein sequence ID" value="UTX43486.1"/>
    <property type="molecule type" value="Genomic_DNA"/>
</dbReference>
<proteinExistence type="predicted"/>